<feature type="non-terminal residue" evidence="1">
    <location>
        <position position="1"/>
    </location>
</feature>
<dbReference type="EMBL" id="KQ978837">
    <property type="protein sequence ID" value="KYN28001.1"/>
    <property type="molecule type" value="Genomic_DNA"/>
</dbReference>
<dbReference type="AlphaFoldDB" id="A0A151JNR4"/>
<accession>A0A151JNR4</accession>
<keyword evidence="2" id="KW-1185">Reference proteome</keyword>
<proteinExistence type="predicted"/>
<gene>
    <name evidence="1" type="ORF">ALC57_02578</name>
</gene>
<evidence type="ECO:0000313" key="1">
    <source>
        <dbReference type="EMBL" id="KYN28001.1"/>
    </source>
</evidence>
<organism evidence="1 2">
    <name type="scientific">Trachymyrmex cornetzi</name>
    <dbReference type="NCBI Taxonomy" id="471704"/>
    <lineage>
        <taxon>Eukaryota</taxon>
        <taxon>Metazoa</taxon>
        <taxon>Ecdysozoa</taxon>
        <taxon>Arthropoda</taxon>
        <taxon>Hexapoda</taxon>
        <taxon>Insecta</taxon>
        <taxon>Pterygota</taxon>
        <taxon>Neoptera</taxon>
        <taxon>Endopterygota</taxon>
        <taxon>Hymenoptera</taxon>
        <taxon>Apocrita</taxon>
        <taxon>Aculeata</taxon>
        <taxon>Formicoidea</taxon>
        <taxon>Formicidae</taxon>
        <taxon>Myrmicinae</taxon>
        <taxon>Trachymyrmex</taxon>
    </lineage>
</organism>
<protein>
    <submittedName>
        <fullName evidence="1">Uncharacterized protein</fullName>
    </submittedName>
</protein>
<evidence type="ECO:0000313" key="2">
    <source>
        <dbReference type="Proteomes" id="UP000078492"/>
    </source>
</evidence>
<sequence>GGGDGAPLLADIYGLQQPLSGAAVRIGAGYSFYSLLVRDKKKRSARERKQPATCEKTAAKMAAECLGFPPCGTDGEPVIGKKHAIVAKHA</sequence>
<reference evidence="1 2" key="1">
    <citation type="submission" date="2015-09" db="EMBL/GenBank/DDBJ databases">
        <title>Trachymyrmex cornetzi WGS genome.</title>
        <authorList>
            <person name="Nygaard S."/>
            <person name="Hu H."/>
            <person name="Boomsma J."/>
            <person name="Zhang G."/>
        </authorList>
    </citation>
    <scope>NUCLEOTIDE SEQUENCE [LARGE SCALE GENOMIC DNA]</scope>
    <source>
        <strain evidence="1">Tcor2-1</strain>
        <tissue evidence="1">Whole body</tissue>
    </source>
</reference>
<name>A0A151JNR4_9HYME</name>
<dbReference type="Proteomes" id="UP000078492">
    <property type="component" value="Unassembled WGS sequence"/>
</dbReference>